<accession>A0A063BZC2</accession>
<dbReference type="AlphaFoldDB" id="A0A063BZC2"/>
<dbReference type="SUPFAM" id="SSF48576">
    <property type="entry name" value="Terpenoid synthases"/>
    <property type="match status" value="1"/>
</dbReference>
<evidence type="ECO:0000313" key="5">
    <source>
        <dbReference type="Proteomes" id="UP000027002"/>
    </source>
</evidence>
<organism evidence="3 6">
    <name type="scientific">Ustilaginoidea virens</name>
    <name type="common">Rice false smut fungus</name>
    <name type="synonym">Villosiclava virens</name>
    <dbReference type="NCBI Taxonomy" id="1159556"/>
    <lineage>
        <taxon>Eukaryota</taxon>
        <taxon>Fungi</taxon>
        <taxon>Dikarya</taxon>
        <taxon>Ascomycota</taxon>
        <taxon>Pezizomycotina</taxon>
        <taxon>Sordariomycetes</taxon>
        <taxon>Hypocreomycetidae</taxon>
        <taxon>Hypocreales</taxon>
        <taxon>Clavicipitaceae</taxon>
        <taxon>Ustilaginoidea</taxon>
    </lineage>
</organism>
<proteinExistence type="inferred from homology"/>
<dbReference type="OrthoDB" id="2998174at2759"/>
<comment type="similarity">
    <text evidence="1">Belongs to the trichodiene synthase family.</text>
</comment>
<evidence type="ECO:0000313" key="6">
    <source>
        <dbReference type="Proteomes" id="UP000054053"/>
    </source>
</evidence>
<name>A0A063BZC2_USTVR</name>
<dbReference type="Proteomes" id="UP000054053">
    <property type="component" value="Unassembled WGS sequence"/>
</dbReference>
<dbReference type="InterPro" id="IPR008949">
    <property type="entry name" value="Isoprenoid_synthase_dom_sf"/>
</dbReference>
<dbReference type="EMBL" id="CP072756">
    <property type="protein sequence ID" value="QUC20386.1"/>
    <property type="molecule type" value="Genomic_DNA"/>
</dbReference>
<dbReference type="HOGENOM" id="CLU_918882_0_0_1"/>
<gene>
    <name evidence="4" type="ORF">UV8b_04627</name>
    <name evidence="3" type="ORF">UVI_02028970</name>
</gene>
<dbReference type="InterPro" id="IPR024652">
    <property type="entry name" value="Trichodiene_synth"/>
</dbReference>
<evidence type="ECO:0000313" key="3">
    <source>
        <dbReference type="EMBL" id="GAO14688.1"/>
    </source>
</evidence>
<dbReference type="GeneID" id="66065405"/>
<reference evidence="4" key="3">
    <citation type="submission" date="2020-03" db="EMBL/GenBank/DDBJ databases">
        <title>A mixture of massive structural variations and highly conserved coding sequences in Ustilaginoidea virens genome.</title>
        <authorList>
            <person name="Zhang K."/>
            <person name="Zhao Z."/>
            <person name="Zhang Z."/>
            <person name="Li Y."/>
            <person name="Hsiang T."/>
            <person name="Sun W."/>
        </authorList>
    </citation>
    <scope>NUCLEOTIDE SEQUENCE</scope>
    <source>
        <strain evidence="4">UV-8b</strain>
    </source>
</reference>
<dbReference type="Proteomes" id="UP000027002">
    <property type="component" value="Chromosome 4"/>
</dbReference>
<evidence type="ECO:0000256" key="1">
    <source>
        <dbReference type="ARBA" id="ARBA00007946"/>
    </source>
</evidence>
<dbReference type="STRING" id="1159556.A0A063BZC2"/>
<keyword evidence="5" id="KW-1185">Reference proteome</keyword>
<evidence type="ECO:0000256" key="2">
    <source>
        <dbReference type="ARBA" id="ARBA00023239"/>
    </source>
</evidence>
<dbReference type="Pfam" id="PF06330">
    <property type="entry name" value="TRI5"/>
    <property type="match status" value="1"/>
</dbReference>
<reference evidence="6" key="2">
    <citation type="journal article" date="2016" name="Genome Announc.">
        <title>Genome sequence of Ustilaginoidea virens IPU010, a rice pathogenic fungus causing false smut.</title>
        <authorList>
            <person name="Kumagai T."/>
            <person name="Ishii T."/>
            <person name="Terai G."/>
            <person name="Umemura M."/>
            <person name="Machida M."/>
            <person name="Asai K."/>
        </authorList>
    </citation>
    <scope>NUCLEOTIDE SEQUENCE [LARGE SCALE GENOMIC DNA]</scope>
    <source>
        <strain evidence="6">IPU010</strain>
    </source>
</reference>
<dbReference type="RefSeq" id="XP_042998059.1">
    <property type="nucleotide sequence ID" value="XM_043142125.1"/>
</dbReference>
<dbReference type="KEGG" id="uvi:66065405"/>
<reference evidence="3" key="1">
    <citation type="journal article" date="2016" name="Genome Announc.">
        <title>Genome Sequence of Ustilaginoidea virens IPU010, a Rice Pathogenic Fungus Causing False Smut.</title>
        <authorList>
            <person name="Kumagai T."/>
            <person name="Ishii T."/>
            <person name="Terai G."/>
            <person name="Umemura M."/>
            <person name="Machida M."/>
            <person name="Asai K."/>
        </authorList>
    </citation>
    <scope>NUCLEOTIDE SEQUENCE [LARGE SCALE GENOMIC DNA]</scope>
    <source>
        <strain evidence="3">IPU010</strain>
    </source>
</reference>
<sequence length="303" mass="35090">MAVGLSVESYRKSVQRFLDAVDFDVPFESPRQAVLDESLARLRCLPGWQEKEARCMRVAYGVVRLIIPYLCDKVQVEVTVFYALGVIIDDDPLRYMDGIVFHGGRLVESDHVGYHYAKGVFDAIEALSEWYEPFIISTLWRSFFQWMVFLPHETRHAKALASVRSMQFIDYMRQLLVVSDATSCVVFTKDIPWSEYIHHIPGMNLLVQEANDLLSSYKELIVGKDVCSVMIQRQKFRNKPIEEVIEESCDVCIETIKGLYSSPGSDELKMRLRQFVAGYVQFYLDVDRYRLKELLYGEARGEF</sequence>
<dbReference type="EMBL" id="BBTG02000012">
    <property type="protein sequence ID" value="GAO14688.1"/>
    <property type="molecule type" value="Genomic_DNA"/>
</dbReference>
<dbReference type="GO" id="GO:0016838">
    <property type="term" value="F:carbon-oxygen lyase activity, acting on phosphates"/>
    <property type="evidence" value="ECO:0007669"/>
    <property type="project" value="InterPro"/>
</dbReference>
<evidence type="ECO:0008006" key="7">
    <source>
        <dbReference type="Google" id="ProtNLM"/>
    </source>
</evidence>
<keyword evidence="2" id="KW-0456">Lyase</keyword>
<protein>
    <recommendedName>
        <fullName evidence="7">Terpenoid synthase</fullName>
    </recommendedName>
</protein>
<evidence type="ECO:0000313" key="4">
    <source>
        <dbReference type="EMBL" id="QUC20386.1"/>
    </source>
</evidence>
<dbReference type="Gene3D" id="1.10.600.10">
    <property type="entry name" value="Farnesyl Diphosphate Synthase"/>
    <property type="match status" value="1"/>
</dbReference>